<dbReference type="GeneID" id="94348577"/>
<evidence type="ECO:0000256" key="5">
    <source>
        <dbReference type="ARBA" id="ARBA00022927"/>
    </source>
</evidence>
<dbReference type="GO" id="GO:0015031">
    <property type="term" value="P:protein transport"/>
    <property type="evidence" value="ECO:0007669"/>
    <property type="project" value="UniProtKB-KW"/>
</dbReference>
<evidence type="ECO:0000256" key="1">
    <source>
        <dbReference type="ARBA" id="ARBA00004567"/>
    </source>
</evidence>
<dbReference type="RefSeq" id="XP_067817311.1">
    <property type="nucleotide sequence ID" value="XM_067962906.1"/>
</dbReference>
<accession>A0A976FJA5</accession>
<feature type="coiled-coil region" evidence="11">
    <location>
        <begin position="149"/>
        <end position="182"/>
    </location>
</feature>
<comment type="subcellular location">
    <subcellularLocation>
        <location evidence="1">Nucleus</location>
        <location evidence="1">Nuclear pore complex</location>
    </subcellularLocation>
</comment>
<dbReference type="PANTHER" id="PTHR12960:SF0">
    <property type="entry name" value="MRNA EXPORT FACTOR GLE1"/>
    <property type="match status" value="1"/>
</dbReference>
<proteinExistence type="inferred from homology"/>
<keyword evidence="5" id="KW-0653">Protein transport</keyword>
<evidence type="ECO:0000256" key="10">
    <source>
        <dbReference type="ARBA" id="ARBA00029983"/>
    </source>
</evidence>
<sequence>MRFGVDEEIVTTRALEKAPKALLRRESCAINTQRFRAPSSDSLRTSSDEEDSSRSLLSMSYNPRHLTRKSRRELLKQVERACEHKAVIAVTSSKAYKVLCETLQRARQDAEAQLCWNPDNSVWKENTLVSTNTTGKNWQAIRLKERKKLECIETEVRAYQQLLATEKEREKAEQNYEEQVAVDQEEEVRAKVSKWLELIETTWKLRELRAIQARNEAMNKEEVMKVVPSKAEAVERKHKVEEVHEQDQVVQMNAKKHVVEGFERIKRVEALQTRTRAILNDVNPMVKKIRMQIRRQAGVCNQIAAAPSVIKSVVIKIHELFQMAKSFGDAYLMLALDLVALNLSKQVASRDDYKSCFPLAHVIQMTCVQTPAFTDVILGYFHQMCVFTIPWYRVKQPMESIHEYKMAMGFQPAINESVDREKLEHVTEYTRRMTMITAVLAAIYQTIPYDKSVAPKGLNLDHCWTWLARLVNEPPHLLTGALVLTILEVAGFALLRTYKHQFHKLLRLIARDVCPRLSQNAKTGAANAAGQLTLFVNQYVAMKCQLQEPEGRVLHETKLSEADEARTEQRALHHPMYQRGRGRGKRHY</sequence>
<dbReference type="EMBL" id="SHOA02000003">
    <property type="protein sequence ID" value="TDH67812.1"/>
    <property type="molecule type" value="Genomic_DNA"/>
</dbReference>
<dbReference type="GO" id="GO:0005737">
    <property type="term" value="C:cytoplasm"/>
    <property type="evidence" value="ECO:0007669"/>
    <property type="project" value="TreeGrafter"/>
</dbReference>
<dbReference type="Gene3D" id="1.25.40.510">
    <property type="entry name" value="GLE1-like"/>
    <property type="match status" value="1"/>
</dbReference>
<reference evidence="13 14" key="1">
    <citation type="journal article" date="2021" name="Genome Biol.">
        <title>AFLAP: assembly-free linkage analysis pipeline using k-mers from genome sequencing data.</title>
        <authorList>
            <person name="Fletcher K."/>
            <person name="Zhang L."/>
            <person name="Gil J."/>
            <person name="Han R."/>
            <person name="Cavanaugh K."/>
            <person name="Michelmore R."/>
        </authorList>
    </citation>
    <scope>NUCLEOTIDE SEQUENCE [LARGE SCALE GENOMIC DNA]</scope>
    <source>
        <strain evidence="13 14">SF5</strain>
    </source>
</reference>
<evidence type="ECO:0000313" key="13">
    <source>
        <dbReference type="EMBL" id="TDH67812.1"/>
    </source>
</evidence>
<evidence type="ECO:0000313" key="14">
    <source>
        <dbReference type="Proteomes" id="UP000294530"/>
    </source>
</evidence>
<name>A0A976FJA5_BRELC</name>
<keyword evidence="14" id="KW-1185">Reference proteome</keyword>
<dbReference type="GO" id="GO:0044614">
    <property type="term" value="C:nuclear pore cytoplasmic filaments"/>
    <property type="evidence" value="ECO:0007669"/>
    <property type="project" value="TreeGrafter"/>
</dbReference>
<dbReference type="GO" id="GO:0016973">
    <property type="term" value="P:poly(A)+ mRNA export from nucleus"/>
    <property type="evidence" value="ECO:0007669"/>
    <property type="project" value="InterPro"/>
</dbReference>
<keyword evidence="4" id="KW-0509">mRNA transport</keyword>
<feature type="region of interest" description="Disordered" evidence="12">
    <location>
        <begin position="562"/>
        <end position="588"/>
    </location>
</feature>
<evidence type="ECO:0000256" key="7">
    <source>
        <dbReference type="ARBA" id="ARBA00023132"/>
    </source>
</evidence>
<keyword evidence="8" id="KW-0539">Nucleus</keyword>
<dbReference type="InterPro" id="IPR012476">
    <property type="entry name" value="GLE1"/>
</dbReference>
<dbReference type="KEGG" id="blac:94348577"/>
<dbReference type="OrthoDB" id="420884at2759"/>
<keyword evidence="3" id="KW-0813">Transport</keyword>
<protein>
    <recommendedName>
        <fullName evidence="9">mRNA export factor GLE1</fullName>
    </recommendedName>
    <alternativeName>
        <fullName evidence="10">Nucleoporin GLE1</fullName>
    </alternativeName>
</protein>
<feature type="compositionally biased region" description="Basic and acidic residues" evidence="12">
    <location>
        <begin position="562"/>
        <end position="571"/>
    </location>
</feature>
<dbReference type="Proteomes" id="UP000294530">
    <property type="component" value="Unassembled WGS sequence"/>
</dbReference>
<evidence type="ECO:0000256" key="4">
    <source>
        <dbReference type="ARBA" id="ARBA00022816"/>
    </source>
</evidence>
<evidence type="ECO:0000256" key="6">
    <source>
        <dbReference type="ARBA" id="ARBA00023010"/>
    </source>
</evidence>
<keyword evidence="6" id="KW-0811">Translocation</keyword>
<dbReference type="InterPro" id="IPR038506">
    <property type="entry name" value="GLE1-like_sf"/>
</dbReference>
<evidence type="ECO:0000256" key="9">
    <source>
        <dbReference type="ARBA" id="ARBA00026227"/>
    </source>
</evidence>
<keyword evidence="11" id="KW-0175">Coiled coil</keyword>
<evidence type="ECO:0000256" key="11">
    <source>
        <dbReference type="SAM" id="Coils"/>
    </source>
</evidence>
<evidence type="ECO:0000256" key="3">
    <source>
        <dbReference type="ARBA" id="ARBA00022448"/>
    </source>
</evidence>
<dbReference type="GO" id="GO:0000822">
    <property type="term" value="F:inositol hexakisphosphate binding"/>
    <property type="evidence" value="ECO:0007669"/>
    <property type="project" value="TreeGrafter"/>
</dbReference>
<dbReference type="AlphaFoldDB" id="A0A976FJA5"/>
<organism evidence="13 14">
    <name type="scientific">Bremia lactucae</name>
    <name type="common">Lettuce downy mildew</name>
    <dbReference type="NCBI Taxonomy" id="4779"/>
    <lineage>
        <taxon>Eukaryota</taxon>
        <taxon>Sar</taxon>
        <taxon>Stramenopiles</taxon>
        <taxon>Oomycota</taxon>
        <taxon>Peronosporomycetes</taxon>
        <taxon>Peronosporales</taxon>
        <taxon>Peronosporaceae</taxon>
        <taxon>Bremia</taxon>
    </lineage>
</organism>
<dbReference type="PANTHER" id="PTHR12960">
    <property type="entry name" value="GLE-1-RELATED"/>
    <property type="match status" value="1"/>
</dbReference>
<evidence type="ECO:0000256" key="12">
    <source>
        <dbReference type="SAM" id="MobiDB-lite"/>
    </source>
</evidence>
<keyword evidence="7" id="KW-0906">Nuclear pore complex</keyword>
<gene>
    <name evidence="13" type="ORF">CCR75_004820</name>
</gene>
<dbReference type="GO" id="GO:0031369">
    <property type="term" value="F:translation initiation factor binding"/>
    <property type="evidence" value="ECO:0007669"/>
    <property type="project" value="TreeGrafter"/>
</dbReference>
<evidence type="ECO:0000256" key="8">
    <source>
        <dbReference type="ARBA" id="ARBA00023242"/>
    </source>
</evidence>
<feature type="region of interest" description="Disordered" evidence="12">
    <location>
        <begin position="36"/>
        <end position="55"/>
    </location>
</feature>
<dbReference type="Pfam" id="PF07817">
    <property type="entry name" value="GLE1"/>
    <property type="match status" value="1"/>
</dbReference>
<comment type="similarity">
    <text evidence="2">Belongs to the GLE1 family.</text>
</comment>
<dbReference type="GO" id="GO:0005543">
    <property type="term" value="F:phospholipid binding"/>
    <property type="evidence" value="ECO:0007669"/>
    <property type="project" value="TreeGrafter"/>
</dbReference>
<comment type="caution">
    <text evidence="13">The sequence shown here is derived from an EMBL/GenBank/DDBJ whole genome shotgun (WGS) entry which is preliminary data.</text>
</comment>
<evidence type="ECO:0000256" key="2">
    <source>
        <dbReference type="ARBA" id="ARBA00011056"/>
    </source>
</evidence>